<gene>
    <name evidence="1" type="ORF">BLNAU_20347</name>
</gene>
<dbReference type="Proteomes" id="UP001281761">
    <property type="component" value="Unassembled WGS sequence"/>
</dbReference>
<keyword evidence="2" id="KW-1185">Reference proteome</keyword>
<sequence length="1329" mass="144294">MQFILRDCFFFESSTLYVGAALTVANTATGDPSVYSNTKFEECTATTAYSGCVLCTRSCFATSFSSLSFVECGIEATRDIYVDSPQLSALFDETNVIDCQSTRDTKKLQRGSNSDTTHDHLVKTVVDETIVTKFEGTDNGDGTATFTLEVDDGMDGEAIVLVENLGSTRSPSPPTIPRILRFSFATGSKTSTCSIPIGDNGLLQTPISSYELRRVGMPGWIVRCIRVTSVSCPFNDATETTAAPTFTFEGLPQSGYSLLVKSGSTQKNMSLSVGSDGTSLVASGQMYPTTGAVLTFNTEYSVIGFRNVWGKAILLPAAQKFTTPAEPARVVIVQNTGLDSTGENIVLIFHARQMPAGTYACVLDQNSISFDVIFAEADDEQALIQRQSKPVALRLYGTGKKLTFNTFYSLKSVTHQATSASVHIVSGTTQFSTPVEPARITGITNVEYDSKFTTISLTFSGIRCQNLEHTLTLKNLDTDATTNITASFTSPTIGNSTTAIWNTQGTSTLKQGTKYEIVGAKTPNTIVYFHTGLIINVISPRHRIVSFGSFTHGGDLNTTTVKVVGHSMTPGVYPVKFLDSTLREISGKITYVDADITFTTASAGTMTIALYPTLQMLYGHQYLLSTITHPSSATEQIIDHTSSLTMPTEPARVTKIEFDKQVLDETGEHVLLLVTARQMPAGTYTIELNQNSISFDVVFPEAVNDQSFVERHSELVSVRIYGTDKKLSFGTSYTVKSVTHQTTLVSVLINYEQTAFTTPVEPARITSIADWEYIDKFTTIKLHLNGINCHTNLHYTLTLKNLATEALSTGYAMFESPSTGQSSMIIWNSLGTSTLTQGAKYEIVGVSATGVSVFVAPGLQFTVISPRSRLSTFGELSYSKDMNKTTIPVTGEHIIPATYTISFIDFTHFQETQESINAFADVKFTSDTAGSMTVELYPNAQMVFGHQYLPFAVTKPDSVTEEVYNNLGFLTIQPEPARLTNLVTEYSNQEKTITLTWEGKKMTEGPFVVTLSVNGTGTTTISASFDAAGTTGTTTETLFGSESPRLKYSTTYVVTGVTDSSSTPVFFNTKLNFTITPEPSRLLLISGPKDGGDLNSTTLHLSGHRIPSGDASLTVVLDSVIAGTEQESDKIILPSSFTVLGETSTGTSLISLYPTASLVYSQKYRILSLSSAAYLDKLLCFTTPNEPARIVKITPSGFDKTGEHLKLTVRARQMPAGTYSVVLDQNSISFDVTFAEATDEQAFQERDSDIVSIRIYGEDGKLTFDTEYTIKSATPKASAFSVFVDKSKCLFQTPTEPARLIGYTDIEYDTVHTTINLTFSGMSQAPSDT</sequence>
<comment type="caution">
    <text evidence="1">The sequence shown here is derived from an EMBL/GenBank/DDBJ whole genome shotgun (WGS) entry which is preliminary data.</text>
</comment>
<evidence type="ECO:0000313" key="2">
    <source>
        <dbReference type="Proteomes" id="UP001281761"/>
    </source>
</evidence>
<evidence type="ECO:0000313" key="1">
    <source>
        <dbReference type="EMBL" id="KAK2944711.1"/>
    </source>
</evidence>
<protein>
    <submittedName>
        <fullName evidence="1">Uncharacterized protein</fullName>
    </submittedName>
</protein>
<name>A0ABQ9X278_9EUKA</name>
<dbReference type="EMBL" id="JARBJD010000287">
    <property type="protein sequence ID" value="KAK2944711.1"/>
    <property type="molecule type" value="Genomic_DNA"/>
</dbReference>
<organism evidence="1 2">
    <name type="scientific">Blattamonas nauphoetae</name>
    <dbReference type="NCBI Taxonomy" id="2049346"/>
    <lineage>
        <taxon>Eukaryota</taxon>
        <taxon>Metamonada</taxon>
        <taxon>Preaxostyla</taxon>
        <taxon>Oxymonadida</taxon>
        <taxon>Blattamonas</taxon>
    </lineage>
</organism>
<proteinExistence type="predicted"/>
<reference evidence="1 2" key="1">
    <citation type="journal article" date="2022" name="bioRxiv">
        <title>Genomics of Preaxostyla Flagellates Illuminates Evolutionary Transitions and the Path Towards Mitochondrial Loss.</title>
        <authorList>
            <person name="Novak L.V.F."/>
            <person name="Treitli S.C."/>
            <person name="Pyrih J."/>
            <person name="Halakuc P."/>
            <person name="Pipaliya S.V."/>
            <person name="Vacek V."/>
            <person name="Brzon O."/>
            <person name="Soukal P."/>
            <person name="Eme L."/>
            <person name="Dacks J.B."/>
            <person name="Karnkowska A."/>
            <person name="Elias M."/>
            <person name="Hampl V."/>
        </authorList>
    </citation>
    <scope>NUCLEOTIDE SEQUENCE [LARGE SCALE GENOMIC DNA]</scope>
    <source>
        <strain evidence="1">NAU3</strain>
        <tissue evidence="1">Gut</tissue>
    </source>
</reference>
<accession>A0ABQ9X278</accession>